<keyword evidence="1" id="KW-0472">Membrane</keyword>
<organism evidence="2 3">
    <name type="scientific">Staphylococcus felis</name>
    <dbReference type="NCBI Taxonomy" id="46127"/>
    <lineage>
        <taxon>Bacteria</taxon>
        <taxon>Bacillati</taxon>
        <taxon>Bacillota</taxon>
        <taxon>Bacilli</taxon>
        <taxon>Bacillales</taxon>
        <taxon>Staphylococcaceae</taxon>
        <taxon>Staphylococcus</taxon>
    </lineage>
</organism>
<feature type="transmembrane region" description="Helical" evidence="1">
    <location>
        <begin position="31"/>
        <end position="50"/>
    </location>
</feature>
<keyword evidence="1" id="KW-1133">Transmembrane helix</keyword>
<comment type="caution">
    <text evidence="2">The sequence shown here is derived from an EMBL/GenBank/DDBJ whole genome shotgun (WGS) entry which is preliminary data.</text>
</comment>
<accession>A0ABS0QM76</accession>
<evidence type="ECO:0000256" key="1">
    <source>
        <dbReference type="SAM" id="Phobius"/>
    </source>
</evidence>
<keyword evidence="1" id="KW-0812">Transmembrane</keyword>
<evidence type="ECO:0000313" key="2">
    <source>
        <dbReference type="EMBL" id="MBH9580116.1"/>
    </source>
</evidence>
<dbReference type="RefSeq" id="WP_198092491.1">
    <property type="nucleotide sequence ID" value="NZ_JAEDAQ010000002.1"/>
</dbReference>
<name>A0ABS0QM76_9STAP</name>
<gene>
    <name evidence="2" type="ORF">I9026_01855</name>
</gene>
<dbReference type="Proteomes" id="UP000597038">
    <property type="component" value="Unassembled WGS sequence"/>
</dbReference>
<sequence>MIKKRIIFAFVTTFLLIVVLSAYFSSFLVGIVATWLTAFGTIGAVILALWQSQKAERRAIEEKDRLDRDTIMLIDTILTSKADYLIGIKLQRDNMPNSTEPYNKALFIIECEKNQFVKRLEDYSDELVSLSRTFGNNLNSNSIAKTATILTMIQNAKLSFYNALEAIGDFRCQEITDTELTKELDYDIQIISKSLELIDEGLHRTSPKSR</sequence>
<keyword evidence="3" id="KW-1185">Reference proteome</keyword>
<reference evidence="2 3" key="1">
    <citation type="submission" date="2020-12" db="EMBL/GenBank/DDBJ databases">
        <title>Genomic analysis of Staphylococcus felis from a cat with skin infection.</title>
        <authorList>
            <person name="Aslantas O."/>
            <person name="Keskin O."/>
            <person name="Buyukaltay K."/>
            <person name="Gullu Yucetepe A."/>
        </authorList>
    </citation>
    <scope>NUCLEOTIDE SEQUENCE [LARGE SCALE GENOMIC DNA]</scope>
    <source>
        <strain evidence="2 3">HARRANVET</strain>
    </source>
</reference>
<proteinExistence type="predicted"/>
<dbReference type="EMBL" id="JAEDAQ010000002">
    <property type="protein sequence ID" value="MBH9580116.1"/>
    <property type="molecule type" value="Genomic_DNA"/>
</dbReference>
<protein>
    <recommendedName>
        <fullName evidence="4">5-bromo-4-chloroindolyl phosphate hydrolysis protein</fullName>
    </recommendedName>
</protein>
<evidence type="ECO:0000313" key="3">
    <source>
        <dbReference type="Proteomes" id="UP000597038"/>
    </source>
</evidence>
<evidence type="ECO:0008006" key="4">
    <source>
        <dbReference type="Google" id="ProtNLM"/>
    </source>
</evidence>